<dbReference type="eggNOG" id="ENOG502S0T3">
    <property type="taxonomic scope" value="Eukaryota"/>
</dbReference>
<feature type="signal peptide" evidence="1">
    <location>
        <begin position="1"/>
        <end position="17"/>
    </location>
</feature>
<dbReference type="OMA" id="CRIHGQS"/>
<accession>E9EI11</accession>
<dbReference type="GeneID" id="19253820"/>
<gene>
    <name evidence="2" type="ORF">MAC_09509</name>
</gene>
<dbReference type="KEGG" id="maw:19253820"/>
<protein>
    <submittedName>
        <fullName evidence="2">Clock-controlled pheromone ccg-4</fullName>
    </submittedName>
</protein>
<dbReference type="InParanoid" id="E9EI11"/>
<evidence type="ECO:0000313" key="3">
    <source>
        <dbReference type="Proteomes" id="UP000002499"/>
    </source>
</evidence>
<name>E9EI11_METAQ</name>
<sequence>MHITSVVLALAAAGAYAAPAPAAEASPWCWQPGQPCWKVKRVAEAFSESIQSSGALKERTPEAEYSNSPGGAAYKIKRSLNELAHVASLTAREPAEYYRDLGLETRFAADEGLDKREAVAEPWCWQPGQPCWKRDASNDPVPMKDKRWCYRPGQPCWKAKRAAEAVISEIRDISKRDEGGDAPFNPGNQGGHFPDVCNGPNILCWKKKREASPEASPDANAEPWCWRPGQPCWKAKRDLHALHFAARNVVESLE</sequence>
<dbReference type="HOGENOM" id="CLU_075116_0_0_1"/>
<feature type="chain" id="PRO_5003238540" evidence="1">
    <location>
        <begin position="18"/>
        <end position="254"/>
    </location>
</feature>
<dbReference type="OrthoDB" id="3641074at2759"/>
<evidence type="ECO:0000313" key="2">
    <source>
        <dbReference type="EMBL" id="EFY84452.1"/>
    </source>
</evidence>
<reference evidence="2 3" key="1">
    <citation type="journal article" date="2011" name="PLoS Genet.">
        <title>Genome sequencing and comparative transcriptomics of the model entomopathogenic fungi Metarhizium anisopliae and M. acridum.</title>
        <authorList>
            <person name="Gao Q."/>
            <person name="Jin K."/>
            <person name="Ying S.H."/>
            <person name="Zhang Y."/>
            <person name="Xiao G."/>
            <person name="Shang Y."/>
            <person name="Duan Z."/>
            <person name="Hu X."/>
            <person name="Xie X.Q."/>
            <person name="Zhou G."/>
            <person name="Peng G."/>
            <person name="Luo Z."/>
            <person name="Huang W."/>
            <person name="Wang B."/>
            <person name="Fang W."/>
            <person name="Wang S."/>
            <person name="Zhong Y."/>
            <person name="Ma L.J."/>
            <person name="St Leger R.J."/>
            <person name="Zhao G.P."/>
            <person name="Pei Y."/>
            <person name="Feng M.G."/>
            <person name="Xia Y."/>
            <person name="Wang C."/>
        </authorList>
    </citation>
    <scope>NUCLEOTIDE SEQUENCE [LARGE SCALE GENOMIC DNA]</scope>
    <source>
        <strain evidence="2 3">CQMa 102</strain>
    </source>
</reference>
<dbReference type="AlphaFoldDB" id="E9EI11"/>
<dbReference type="EMBL" id="GL698625">
    <property type="protein sequence ID" value="EFY84452.1"/>
    <property type="molecule type" value="Genomic_DNA"/>
</dbReference>
<dbReference type="STRING" id="655827.E9EI11"/>
<organism evidence="3">
    <name type="scientific">Metarhizium acridum (strain CQMa 102)</name>
    <dbReference type="NCBI Taxonomy" id="655827"/>
    <lineage>
        <taxon>Eukaryota</taxon>
        <taxon>Fungi</taxon>
        <taxon>Dikarya</taxon>
        <taxon>Ascomycota</taxon>
        <taxon>Pezizomycotina</taxon>
        <taxon>Sordariomycetes</taxon>
        <taxon>Hypocreomycetidae</taxon>
        <taxon>Hypocreales</taxon>
        <taxon>Clavicipitaceae</taxon>
        <taxon>Metarhizium</taxon>
    </lineage>
</organism>
<keyword evidence="3" id="KW-1185">Reference proteome</keyword>
<evidence type="ECO:0000256" key="1">
    <source>
        <dbReference type="SAM" id="SignalP"/>
    </source>
</evidence>
<dbReference type="Proteomes" id="UP000002499">
    <property type="component" value="Unassembled WGS sequence"/>
</dbReference>
<keyword evidence="1" id="KW-0732">Signal</keyword>
<proteinExistence type="predicted"/>